<proteinExistence type="predicted"/>
<evidence type="ECO:0000313" key="3">
    <source>
        <dbReference type="Proteomes" id="UP000476030"/>
    </source>
</evidence>
<name>A0A6L8W3V2_9PROT</name>
<keyword evidence="3" id="KW-1185">Reference proteome</keyword>
<evidence type="ECO:0000313" key="2">
    <source>
        <dbReference type="EMBL" id="MZR29698.1"/>
    </source>
</evidence>
<protein>
    <submittedName>
        <fullName evidence="2">TIGR03016 family PEP-CTERM system-associated outer membrane protein</fullName>
    </submittedName>
</protein>
<accession>A0A6L8W3V2</accession>
<dbReference type="EMBL" id="WTUW01000001">
    <property type="protein sequence ID" value="MZR29698.1"/>
    <property type="molecule type" value="Genomic_DNA"/>
</dbReference>
<feature type="signal peptide" evidence="1">
    <location>
        <begin position="1"/>
        <end position="22"/>
    </location>
</feature>
<gene>
    <name evidence="2" type="ORF">GQE98_03525</name>
</gene>
<reference evidence="2 3" key="1">
    <citation type="submission" date="2019-12" db="EMBL/GenBank/DDBJ databases">
        <title>Snethiella sp. nov. sp. isolated from sea sand.</title>
        <authorList>
            <person name="Kim J."/>
            <person name="Jeong S.E."/>
            <person name="Jung H.S."/>
            <person name="Jeon C.O."/>
        </authorList>
    </citation>
    <scope>NUCLEOTIDE SEQUENCE [LARGE SCALE GENOMIC DNA]</scope>
    <source>
        <strain evidence="2 3">DP05</strain>
    </source>
</reference>
<sequence length="473" mass="51510">MTLAIGCVVAGGMLVLSGNARAAEWMFSPYIGLSETFTDNAFGTSSDRKDDFITNLSTGFTIEGVGRRLQLTAAYDLGYDMYARYSELNGFTHNLLGSANTELLAEHLFLDTEIAITEERFSSDGDTAFSDRTTSGDSTRVINGRVSPYYQHDFGGYATGIARYTYSIVDFTDTNSEIASSEPSDTQTHRVDLSLLSGREFARTKWAAEAFALDNQVNDGDDLKRATFKGSGQMPINRYVALLASAGWDEFDGENINNDKISGAFYSGGVRLTPGPRTDLSVQVGHRFGGGVVDADLTYRISSEASLVGGYHVDVAGSGDSFANARVLDTNGQLVNPNYFPGGYTDAITKSKTASLGLTGEKGRNTYTVATSYIVREFLDDGTDEEVVSFDGRYARQLSRRLEWSLLGGYSEILDSQVTGGKETAYYGQTGINYQFTASLVGELSYGYYNRDSDTDGNDLRENTVSISVRKEF</sequence>
<keyword evidence="1" id="KW-0732">Signal</keyword>
<organism evidence="2 3">
    <name type="scientific">Sneathiella litorea</name>
    <dbReference type="NCBI Taxonomy" id="2606216"/>
    <lineage>
        <taxon>Bacteria</taxon>
        <taxon>Pseudomonadati</taxon>
        <taxon>Pseudomonadota</taxon>
        <taxon>Alphaproteobacteria</taxon>
        <taxon>Sneathiellales</taxon>
        <taxon>Sneathiellaceae</taxon>
        <taxon>Sneathiella</taxon>
    </lineage>
</organism>
<dbReference type="AlphaFoldDB" id="A0A6L8W3V2"/>
<comment type="caution">
    <text evidence="2">The sequence shown here is derived from an EMBL/GenBank/DDBJ whole genome shotgun (WGS) entry which is preliminary data.</text>
</comment>
<dbReference type="RefSeq" id="WP_161314151.1">
    <property type="nucleotide sequence ID" value="NZ_WTUW01000001.1"/>
</dbReference>
<dbReference type="Proteomes" id="UP000476030">
    <property type="component" value="Unassembled WGS sequence"/>
</dbReference>
<evidence type="ECO:0000256" key="1">
    <source>
        <dbReference type="SAM" id="SignalP"/>
    </source>
</evidence>
<feature type="chain" id="PRO_5027077538" evidence="1">
    <location>
        <begin position="23"/>
        <end position="473"/>
    </location>
</feature>
<dbReference type="InterPro" id="IPR017467">
    <property type="entry name" value="CHP03016_PEP-CTERM"/>
</dbReference>
<dbReference type="NCBIfam" id="TIGR03016">
    <property type="entry name" value="pepcterm_hypo_1"/>
    <property type="match status" value="1"/>
</dbReference>